<feature type="domain" description="CobW/HypB/UreG nucleotide-binding" evidence="6">
    <location>
        <begin position="5"/>
        <end position="187"/>
    </location>
</feature>
<gene>
    <name evidence="8" type="ORF">DFO73_10969</name>
</gene>
<dbReference type="EMBL" id="QGTW01000009">
    <property type="protein sequence ID" value="PWW26904.1"/>
    <property type="molecule type" value="Genomic_DNA"/>
</dbReference>
<dbReference type="PANTHER" id="PTHR13748">
    <property type="entry name" value="COBW-RELATED"/>
    <property type="match status" value="1"/>
</dbReference>
<evidence type="ECO:0000256" key="1">
    <source>
        <dbReference type="ARBA" id="ARBA00022741"/>
    </source>
</evidence>
<dbReference type="InterPro" id="IPR051316">
    <property type="entry name" value="Zinc-reg_GTPase_activator"/>
</dbReference>
<dbReference type="Pfam" id="PF07683">
    <property type="entry name" value="CobW_C"/>
    <property type="match status" value="1"/>
</dbReference>
<evidence type="ECO:0000256" key="3">
    <source>
        <dbReference type="ARBA" id="ARBA00023186"/>
    </source>
</evidence>
<dbReference type="InterPro" id="IPR011629">
    <property type="entry name" value="CobW-like_C"/>
</dbReference>
<dbReference type="Pfam" id="PF02492">
    <property type="entry name" value="cobW"/>
    <property type="match status" value="1"/>
</dbReference>
<keyword evidence="2" id="KW-0378">Hydrolase</keyword>
<reference evidence="8 9" key="1">
    <citation type="submission" date="2018-05" db="EMBL/GenBank/DDBJ databases">
        <title>Freshwater and sediment microbial communities from various areas in North America, analyzing microbe dynamics in response to fracking.</title>
        <authorList>
            <person name="Lamendella R."/>
        </authorList>
    </citation>
    <scope>NUCLEOTIDE SEQUENCE [LARGE SCALE GENOMIC DNA]</scope>
    <source>
        <strain evidence="8 9">15_TX</strain>
    </source>
</reference>
<keyword evidence="3" id="KW-0143">Chaperone</keyword>
<evidence type="ECO:0000256" key="2">
    <source>
        <dbReference type="ARBA" id="ARBA00022801"/>
    </source>
</evidence>
<organism evidence="8 9">
    <name type="scientific">Cytobacillus oceanisediminis</name>
    <dbReference type="NCBI Taxonomy" id="665099"/>
    <lineage>
        <taxon>Bacteria</taxon>
        <taxon>Bacillati</taxon>
        <taxon>Bacillota</taxon>
        <taxon>Bacilli</taxon>
        <taxon>Bacillales</taxon>
        <taxon>Bacillaceae</taxon>
        <taxon>Cytobacillus</taxon>
    </lineage>
</organism>
<dbReference type="RefSeq" id="WP_110065866.1">
    <property type="nucleotide sequence ID" value="NZ_QGTW01000009.1"/>
</dbReference>
<keyword evidence="1" id="KW-0547">Nucleotide-binding</keyword>
<dbReference type="OrthoDB" id="9808822at2"/>
<dbReference type="Gene3D" id="3.30.1220.10">
    <property type="entry name" value="CobW-like, C-terminal domain"/>
    <property type="match status" value="1"/>
</dbReference>
<dbReference type="InterPro" id="IPR027417">
    <property type="entry name" value="P-loop_NTPase"/>
</dbReference>
<evidence type="ECO:0000256" key="4">
    <source>
        <dbReference type="ARBA" id="ARBA00034320"/>
    </source>
</evidence>
<evidence type="ECO:0000259" key="7">
    <source>
        <dbReference type="Pfam" id="PF07683"/>
    </source>
</evidence>
<comment type="similarity">
    <text evidence="4">Belongs to the SIMIBI class G3E GTPase family. ZNG1 subfamily.</text>
</comment>
<evidence type="ECO:0000313" key="8">
    <source>
        <dbReference type="EMBL" id="PWW26904.1"/>
    </source>
</evidence>
<evidence type="ECO:0000256" key="5">
    <source>
        <dbReference type="ARBA" id="ARBA00049117"/>
    </source>
</evidence>
<dbReference type="GO" id="GO:0000166">
    <property type="term" value="F:nucleotide binding"/>
    <property type="evidence" value="ECO:0007669"/>
    <property type="project" value="UniProtKB-KW"/>
</dbReference>
<feature type="domain" description="CobW C-terminal" evidence="7">
    <location>
        <begin position="232"/>
        <end position="304"/>
    </location>
</feature>
<proteinExistence type="inferred from homology"/>
<dbReference type="Proteomes" id="UP000247150">
    <property type="component" value="Unassembled WGS sequence"/>
</dbReference>
<evidence type="ECO:0000259" key="6">
    <source>
        <dbReference type="Pfam" id="PF02492"/>
    </source>
</evidence>
<comment type="caution">
    <text evidence="8">The sequence shown here is derived from an EMBL/GenBank/DDBJ whole genome shotgun (WGS) entry which is preliminary data.</text>
</comment>
<name>A0A2V2ZSE4_9BACI</name>
<dbReference type="SUPFAM" id="SSF52540">
    <property type="entry name" value="P-loop containing nucleoside triphosphate hydrolases"/>
    <property type="match status" value="1"/>
</dbReference>
<protein>
    <submittedName>
        <fullName evidence="8">G3E family GTPase</fullName>
    </submittedName>
</protein>
<comment type="catalytic activity">
    <reaction evidence="5">
        <text>GTP + H2O = GDP + phosphate + H(+)</text>
        <dbReference type="Rhea" id="RHEA:19669"/>
        <dbReference type="ChEBI" id="CHEBI:15377"/>
        <dbReference type="ChEBI" id="CHEBI:15378"/>
        <dbReference type="ChEBI" id="CHEBI:37565"/>
        <dbReference type="ChEBI" id="CHEBI:43474"/>
        <dbReference type="ChEBI" id="CHEBI:58189"/>
    </reaction>
    <physiologicalReaction direction="left-to-right" evidence="5">
        <dbReference type="Rhea" id="RHEA:19670"/>
    </physiologicalReaction>
</comment>
<dbReference type="SUPFAM" id="SSF90002">
    <property type="entry name" value="Hypothetical protein YjiA, C-terminal domain"/>
    <property type="match status" value="1"/>
</dbReference>
<accession>A0A2V2ZSE4</accession>
<evidence type="ECO:0000313" key="9">
    <source>
        <dbReference type="Proteomes" id="UP000247150"/>
    </source>
</evidence>
<dbReference type="InterPro" id="IPR036627">
    <property type="entry name" value="CobW-likC_sf"/>
</dbReference>
<dbReference type="Gene3D" id="3.40.50.300">
    <property type="entry name" value="P-loop containing nucleotide triphosphate hydrolases"/>
    <property type="match status" value="1"/>
</dbReference>
<dbReference type="AlphaFoldDB" id="A0A2V2ZSE4"/>
<sequence length="315" mass="35815">MKKIPVVIVSGFLGSGKTSFLQIMIEQCIENKLKPGVVLNELSEENVEDHLFSGNPLYEILGGCICCTLKSSLKQVFEELLTKQAHTPIDILFIEGTGVANPLELKNVVIRDEFKKYFEFHSLVTLVDASDFLDFKSILWTSKNERELMRQQIISADLICVNKTDLVKQVKLDKVIAKLNEDVQSSAIIHKTTHAAIPLSTILRLKTDKGNENEIKHPVHHSGIKAVQLKGIKNIERQTFIDWFNNQPDLLRAKGIITFKEDKQFYSFQYAANQLAISPVRFNREPIIVLIGNGTKIEDLKEDFIEKVDRRKLVN</sequence>
<dbReference type="GO" id="GO:0016787">
    <property type="term" value="F:hydrolase activity"/>
    <property type="evidence" value="ECO:0007669"/>
    <property type="project" value="UniProtKB-KW"/>
</dbReference>
<dbReference type="PANTHER" id="PTHR13748:SF59">
    <property type="entry name" value="COBW C-TERMINAL DOMAIN-CONTAINING PROTEIN"/>
    <property type="match status" value="1"/>
</dbReference>
<dbReference type="InterPro" id="IPR003495">
    <property type="entry name" value="CobW/HypB/UreG_nucleotide-bd"/>
</dbReference>